<gene>
    <name evidence="2" type="ORF">OEA41_002054</name>
</gene>
<proteinExistence type="predicted"/>
<dbReference type="Proteomes" id="UP001276659">
    <property type="component" value="Unassembled WGS sequence"/>
</dbReference>
<protein>
    <submittedName>
        <fullName evidence="2">Uncharacterized protein</fullName>
    </submittedName>
</protein>
<reference evidence="2" key="1">
    <citation type="submission" date="2022-11" db="EMBL/GenBank/DDBJ databases">
        <title>Chromosomal genome sequence assembly and mating type (MAT) locus characterization of the leprose asexual lichenized fungus Lepraria neglecta (Nyl.) Erichsen.</title>
        <authorList>
            <person name="Allen J.L."/>
            <person name="Pfeffer B."/>
        </authorList>
    </citation>
    <scope>NUCLEOTIDE SEQUENCE</scope>
    <source>
        <strain evidence="2">Allen 5258</strain>
    </source>
</reference>
<evidence type="ECO:0000256" key="1">
    <source>
        <dbReference type="SAM" id="MobiDB-lite"/>
    </source>
</evidence>
<sequence>MTLGSMLKVQDDRAFHSVPLSSKSKAIRISGPNGEKEYQLSQMPLDFNITDLDGRFDVKDSNDDLINCWRLNASPVKRRYRKRKRSQTSTSENAHTSTPPQKPSLTSNNPAPGPGLHTPTPSVVNHNSSRITDKGHHSSHANIIDLGNEEEEIRAPRMTIAQKSLKKLPASDVDTA</sequence>
<organism evidence="2 3">
    <name type="scientific">Lepraria neglecta</name>
    <dbReference type="NCBI Taxonomy" id="209136"/>
    <lineage>
        <taxon>Eukaryota</taxon>
        <taxon>Fungi</taxon>
        <taxon>Dikarya</taxon>
        <taxon>Ascomycota</taxon>
        <taxon>Pezizomycotina</taxon>
        <taxon>Lecanoromycetes</taxon>
        <taxon>OSLEUM clade</taxon>
        <taxon>Lecanoromycetidae</taxon>
        <taxon>Lecanorales</taxon>
        <taxon>Lecanorineae</taxon>
        <taxon>Stereocaulaceae</taxon>
        <taxon>Lepraria</taxon>
    </lineage>
</organism>
<feature type="compositionally biased region" description="Polar residues" evidence="1">
    <location>
        <begin position="119"/>
        <end position="130"/>
    </location>
</feature>
<evidence type="ECO:0000313" key="3">
    <source>
        <dbReference type="Proteomes" id="UP001276659"/>
    </source>
</evidence>
<keyword evidence="3" id="KW-1185">Reference proteome</keyword>
<comment type="caution">
    <text evidence="2">The sequence shown here is derived from an EMBL/GenBank/DDBJ whole genome shotgun (WGS) entry which is preliminary data.</text>
</comment>
<accession>A0AAD9ZE63</accession>
<dbReference type="EMBL" id="JASNWA010000006">
    <property type="protein sequence ID" value="KAK3174808.1"/>
    <property type="molecule type" value="Genomic_DNA"/>
</dbReference>
<dbReference type="AlphaFoldDB" id="A0AAD9ZE63"/>
<name>A0AAD9ZE63_9LECA</name>
<feature type="region of interest" description="Disordered" evidence="1">
    <location>
        <begin position="78"/>
        <end position="176"/>
    </location>
</feature>
<feature type="compositionally biased region" description="Polar residues" evidence="1">
    <location>
        <begin position="87"/>
        <end position="110"/>
    </location>
</feature>
<evidence type="ECO:0000313" key="2">
    <source>
        <dbReference type="EMBL" id="KAK3174808.1"/>
    </source>
</evidence>